<feature type="compositionally biased region" description="Basic and acidic residues" evidence="1">
    <location>
        <begin position="28"/>
        <end position="38"/>
    </location>
</feature>
<sequence length="95" mass="10537">KPFVALPSPVSRSDSSPKYISYGSSSKQSKESPERESQKTVSLRPSSASAVAKNKEEKVTHRPLSLRNRSSSSARDPMQKVHSNFGRTSTQHFFL</sequence>
<dbReference type="AlphaFoldDB" id="A0A0B7BZ61"/>
<gene>
    <name evidence="2" type="primary">ORF218822</name>
</gene>
<feature type="region of interest" description="Disordered" evidence="1">
    <location>
        <begin position="1"/>
        <end position="95"/>
    </location>
</feature>
<feature type="compositionally biased region" description="Low complexity" evidence="1">
    <location>
        <begin position="13"/>
        <end position="27"/>
    </location>
</feature>
<name>A0A0B7BZ61_9EUPU</name>
<proteinExistence type="predicted"/>
<protein>
    <submittedName>
        <fullName evidence="2">Uncharacterized protein</fullName>
    </submittedName>
</protein>
<evidence type="ECO:0000256" key="1">
    <source>
        <dbReference type="SAM" id="MobiDB-lite"/>
    </source>
</evidence>
<accession>A0A0B7BZ61</accession>
<feature type="non-terminal residue" evidence="2">
    <location>
        <position position="95"/>
    </location>
</feature>
<reference evidence="2" key="1">
    <citation type="submission" date="2014-12" db="EMBL/GenBank/DDBJ databases">
        <title>Insight into the proteome of Arion vulgaris.</title>
        <authorList>
            <person name="Aradska J."/>
            <person name="Bulat T."/>
            <person name="Smidak R."/>
            <person name="Sarate P."/>
            <person name="Gangsoo J."/>
            <person name="Sialana F."/>
            <person name="Bilban M."/>
            <person name="Lubec G."/>
        </authorList>
    </citation>
    <scope>NUCLEOTIDE SEQUENCE</scope>
    <source>
        <tissue evidence="2">Skin</tissue>
    </source>
</reference>
<feature type="compositionally biased region" description="Polar residues" evidence="1">
    <location>
        <begin position="81"/>
        <end position="95"/>
    </location>
</feature>
<evidence type="ECO:0000313" key="2">
    <source>
        <dbReference type="EMBL" id="CEK98479.1"/>
    </source>
</evidence>
<feature type="compositionally biased region" description="Polar residues" evidence="1">
    <location>
        <begin position="40"/>
        <end position="49"/>
    </location>
</feature>
<organism evidence="2">
    <name type="scientific">Arion vulgaris</name>
    <dbReference type="NCBI Taxonomy" id="1028688"/>
    <lineage>
        <taxon>Eukaryota</taxon>
        <taxon>Metazoa</taxon>
        <taxon>Spiralia</taxon>
        <taxon>Lophotrochozoa</taxon>
        <taxon>Mollusca</taxon>
        <taxon>Gastropoda</taxon>
        <taxon>Heterobranchia</taxon>
        <taxon>Euthyneura</taxon>
        <taxon>Panpulmonata</taxon>
        <taxon>Eupulmonata</taxon>
        <taxon>Stylommatophora</taxon>
        <taxon>Helicina</taxon>
        <taxon>Arionoidea</taxon>
        <taxon>Arionidae</taxon>
        <taxon>Arion</taxon>
    </lineage>
</organism>
<dbReference type="EMBL" id="HACG01051608">
    <property type="protein sequence ID" value="CEK98479.1"/>
    <property type="molecule type" value="Transcribed_RNA"/>
</dbReference>
<feature type="non-terminal residue" evidence="2">
    <location>
        <position position="1"/>
    </location>
</feature>